<dbReference type="PANTHER" id="PTHR10012">
    <property type="entry name" value="SERINE/THREONINE-PROTEIN PHOSPHATASE 2A REGULATORY SUBUNIT B"/>
    <property type="match status" value="1"/>
</dbReference>
<dbReference type="InterPro" id="IPR043170">
    <property type="entry name" value="PTPA_C_lid"/>
</dbReference>
<dbReference type="Pfam" id="PF03095">
    <property type="entry name" value="PTPA"/>
    <property type="match status" value="1"/>
</dbReference>
<dbReference type="VEuPathDB" id="VectorBase:LOC119168243"/>
<comment type="function">
    <text evidence="10">PPIases accelerate the folding of proteins. It catalyzes the cis-trans isomerization of proline imidic peptide bonds in oligopeptides.</text>
</comment>
<keyword evidence="5 10" id="KW-0963">Cytoplasm</keyword>
<dbReference type="AlphaFoldDB" id="A0A6M2CT59"/>
<evidence type="ECO:0000256" key="6">
    <source>
        <dbReference type="ARBA" id="ARBA00023110"/>
    </source>
</evidence>
<dbReference type="GO" id="GO:0003755">
    <property type="term" value="F:peptidyl-prolyl cis-trans isomerase activity"/>
    <property type="evidence" value="ECO:0007669"/>
    <property type="project" value="UniProtKB-KW"/>
</dbReference>
<evidence type="ECO:0000313" key="11">
    <source>
        <dbReference type="EMBL" id="NOV36835.1"/>
    </source>
</evidence>
<dbReference type="EC" id="5.2.1.8" evidence="4 10"/>
<evidence type="ECO:0000256" key="3">
    <source>
        <dbReference type="ARBA" id="ARBA00011019"/>
    </source>
</evidence>
<dbReference type="CDD" id="cd04087">
    <property type="entry name" value="PTPA"/>
    <property type="match status" value="1"/>
</dbReference>
<evidence type="ECO:0000256" key="5">
    <source>
        <dbReference type="ARBA" id="ARBA00022490"/>
    </source>
</evidence>
<evidence type="ECO:0000256" key="7">
    <source>
        <dbReference type="ARBA" id="ARBA00023235"/>
    </source>
</evidence>
<dbReference type="GO" id="GO:0000159">
    <property type="term" value="C:protein phosphatase type 2A complex"/>
    <property type="evidence" value="ECO:0007669"/>
    <property type="project" value="TreeGrafter"/>
</dbReference>
<proteinExistence type="inferred from homology"/>
<comment type="subcellular location">
    <subcellularLocation>
        <location evidence="2 10">Cytoplasm</location>
    </subcellularLocation>
</comment>
<keyword evidence="6 10" id="KW-0697">Rotamase</keyword>
<evidence type="ECO:0000256" key="10">
    <source>
        <dbReference type="RuleBase" id="RU361210"/>
    </source>
</evidence>
<dbReference type="InterPro" id="IPR004327">
    <property type="entry name" value="Phstyr_phstse_ac"/>
</dbReference>
<evidence type="ECO:0000256" key="4">
    <source>
        <dbReference type="ARBA" id="ARBA00013194"/>
    </source>
</evidence>
<protein>
    <recommendedName>
        <fullName evidence="8 10">Serine/threonine-protein phosphatase 2A activator</fullName>
        <ecNumber evidence="4 10">5.2.1.8</ecNumber>
    </recommendedName>
    <alternativeName>
        <fullName evidence="9 10">Phosphotyrosyl phosphatase activator</fullName>
    </alternativeName>
</protein>
<evidence type="ECO:0000256" key="8">
    <source>
        <dbReference type="ARBA" id="ARBA00044786"/>
    </source>
</evidence>
<evidence type="ECO:0000256" key="1">
    <source>
        <dbReference type="ARBA" id="ARBA00000971"/>
    </source>
</evidence>
<dbReference type="FunFam" id="1.20.120.1150:FF:000002">
    <property type="entry name" value="Serine/threonine-protein phosphatase 2A activator"/>
    <property type="match status" value="1"/>
</dbReference>
<comment type="catalytic activity">
    <reaction evidence="1 10">
        <text>[protein]-peptidylproline (omega=180) = [protein]-peptidylproline (omega=0)</text>
        <dbReference type="Rhea" id="RHEA:16237"/>
        <dbReference type="Rhea" id="RHEA-COMP:10747"/>
        <dbReference type="Rhea" id="RHEA-COMP:10748"/>
        <dbReference type="ChEBI" id="CHEBI:83833"/>
        <dbReference type="ChEBI" id="CHEBI:83834"/>
        <dbReference type="EC" id="5.2.1.8"/>
    </reaction>
</comment>
<evidence type="ECO:0000256" key="2">
    <source>
        <dbReference type="ARBA" id="ARBA00004496"/>
    </source>
</evidence>
<dbReference type="InterPro" id="IPR037218">
    <property type="entry name" value="PTPA_sf"/>
</dbReference>
<sequence>MMSDSGDVPDFVEPRRQVLTPDDMTRWTKSEAYSEYVGFILALNEKIKGKKITDELFVSEVTAKLLSVLETLDRWVDETPPIDQPQRFGNTSFRTWLKKVQAVSERLLSEALPSEFHRALVELVPYLHDSFGNMTRIDYGTGHEMSFAMFLCCLFKVGALTEADSAAVVLCVFQRYMELVRHLQLEYRMEPAGSHGVWSLDDYQFLPFIWGSGQLIDHPTIVPKSFTAPGFPEAHSKDYMFMGCIEFISKVKTGPFHEHSNQLWNISGVPSWSKVNAGLMRMYKAEVLGKFPVIQHVVFGNLLPLRPYQKLGVPK</sequence>
<dbReference type="Gene3D" id="1.20.120.1150">
    <property type="match status" value="1"/>
</dbReference>
<dbReference type="OrthoDB" id="16120at2759"/>
<comment type="similarity">
    <text evidence="3 10">Belongs to the PTPA-type PPIase family.</text>
</comment>
<dbReference type="GO" id="GO:0007052">
    <property type="term" value="P:mitotic spindle organization"/>
    <property type="evidence" value="ECO:0007669"/>
    <property type="project" value="TreeGrafter"/>
</dbReference>
<evidence type="ECO:0000256" key="9">
    <source>
        <dbReference type="ARBA" id="ARBA00044820"/>
    </source>
</evidence>
<dbReference type="GO" id="GO:0008160">
    <property type="term" value="F:protein tyrosine phosphatase activator activity"/>
    <property type="evidence" value="ECO:0007669"/>
    <property type="project" value="TreeGrafter"/>
</dbReference>
<name>A0A6M2CT59_RHIMP</name>
<organism evidence="11">
    <name type="scientific">Rhipicephalus microplus</name>
    <name type="common">Cattle tick</name>
    <name type="synonym">Boophilus microplus</name>
    <dbReference type="NCBI Taxonomy" id="6941"/>
    <lineage>
        <taxon>Eukaryota</taxon>
        <taxon>Metazoa</taxon>
        <taxon>Ecdysozoa</taxon>
        <taxon>Arthropoda</taxon>
        <taxon>Chelicerata</taxon>
        <taxon>Arachnida</taxon>
        <taxon>Acari</taxon>
        <taxon>Parasitiformes</taxon>
        <taxon>Ixodida</taxon>
        <taxon>Ixodoidea</taxon>
        <taxon>Ixodidae</taxon>
        <taxon>Rhipicephalinae</taxon>
        <taxon>Rhipicephalus</taxon>
        <taxon>Boophilus</taxon>
    </lineage>
</organism>
<dbReference type="PIRSF" id="PIRSF016325">
    <property type="entry name" value="Phstyr_phstse_ac"/>
    <property type="match status" value="1"/>
</dbReference>
<reference evidence="11" key="1">
    <citation type="submission" date="2019-09" db="EMBL/GenBank/DDBJ databases">
        <title>Organ-specific transcriptomic study of the physiology of the cattle tick, Rhipicephalus microplus.</title>
        <authorList>
            <person name="Tirloni L."/>
            <person name="Braz G."/>
            <person name="Gandara A.C.P."/>
            <person name="Sabadin G.A."/>
            <person name="da Silva R.M."/>
            <person name="Guizzo M.G."/>
            <person name="Machado J.A."/>
            <person name="Costa E.P."/>
            <person name="Gomes H.F."/>
            <person name="Moraes J."/>
            <person name="Mota M.B.S."/>
            <person name="Mesquita R.D."/>
            <person name="Alvarenga P.H."/>
            <person name="Alves F."/>
            <person name="Seixas A."/>
            <person name="da Fonseca R.N."/>
            <person name="Fogaca A."/>
            <person name="Logullo C."/>
            <person name="Tanaka A."/>
            <person name="Daffre S."/>
            <person name="Termignoni C."/>
            <person name="Vaz I.S.Jr."/>
            <person name="Oliveira P.L."/>
            <person name="Ribeiro J.M."/>
        </authorList>
    </citation>
    <scope>NUCLEOTIDE SEQUENCE</scope>
    <source>
        <strain evidence="11">Porto Alegre</strain>
    </source>
</reference>
<keyword evidence="7 10" id="KW-0413">Isomerase</keyword>
<dbReference type="PANTHER" id="PTHR10012:SF0">
    <property type="entry name" value="SERINE_THREONINE-PROTEIN PHOSPHATASE 2A ACTIVATOR"/>
    <property type="match status" value="1"/>
</dbReference>
<dbReference type="SUPFAM" id="SSF140984">
    <property type="entry name" value="PTPA-like"/>
    <property type="match status" value="1"/>
</dbReference>
<dbReference type="GO" id="GO:0005737">
    <property type="term" value="C:cytoplasm"/>
    <property type="evidence" value="ECO:0007669"/>
    <property type="project" value="UniProtKB-SubCell"/>
</dbReference>
<accession>A0A6M2CT59</accession>
<dbReference type="EMBL" id="GHWJ01004098">
    <property type="protein sequence ID" value="NOV36835.1"/>
    <property type="molecule type" value="Transcribed_RNA"/>
</dbReference>
<dbReference type="GO" id="GO:0005634">
    <property type="term" value="C:nucleus"/>
    <property type="evidence" value="ECO:0007669"/>
    <property type="project" value="TreeGrafter"/>
</dbReference>